<dbReference type="Proteomes" id="UP000607653">
    <property type="component" value="Unassembled WGS sequence"/>
</dbReference>
<feature type="region of interest" description="Disordered" evidence="2">
    <location>
        <begin position="1"/>
        <end position="51"/>
    </location>
</feature>
<accession>A0A822ZAN9</accession>
<proteinExistence type="predicted"/>
<protein>
    <submittedName>
        <fullName evidence="4">Uncharacterized protein</fullName>
    </submittedName>
</protein>
<feature type="coiled-coil region" evidence="1">
    <location>
        <begin position="63"/>
        <end position="90"/>
    </location>
</feature>
<organism evidence="4 5">
    <name type="scientific">Nelumbo nucifera</name>
    <name type="common">Sacred lotus</name>
    <dbReference type="NCBI Taxonomy" id="4432"/>
    <lineage>
        <taxon>Eukaryota</taxon>
        <taxon>Viridiplantae</taxon>
        <taxon>Streptophyta</taxon>
        <taxon>Embryophyta</taxon>
        <taxon>Tracheophyta</taxon>
        <taxon>Spermatophyta</taxon>
        <taxon>Magnoliopsida</taxon>
        <taxon>Proteales</taxon>
        <taxon>Nelumbonaceae</taxon>
        <taxon>Nelumbo</taxon>
    </lineage>
</organism>
<dbReference type="AlphaFoldDB" id="A0A822ZAN9"/>
<feature type="compositionally biased region" description="Polar residues" evidence="2">
    <location>
        <begin position="19"/>
        <end position="41"/>
    </location>
</feature>
<evidence type="ECO:0000256" key="1">
    <source>
        <dbReference type="SAM" id="Coils"/>
    </source>
</evidence>
<evidence type="ECO:0000256" key="2">
    <source>
        <dbReference type="SAM" id="MobiDB-lite"/>
    </source>
</evidence>
<evidence type="ECO:0000313" key="3">
    <source>
        <dbReference type="EMBL" id="DAD19733.1"/>
    </source>
</evidence>
<comment type="caution">
    <text evidence="4">The sequence shown here is derived from an EMBL/GenBank/DDBJ whole genome shotgun (WGS) entry which is preliminary data.</text>
</comment>
<gene>
    <name evidence="4" type="ORF">HUJ06_016300</name>
    <name evidence="3" type="ORF">HUJ06_021196</name>
</gene>
<dbReference type="EMBL" id="DUZY01000005">
    <property type="protein sequence ID" value="DAD41977.1"/>
    <property type="molecule type" value="Genomic_DNA"/>
</dbReference>
<evidence type="ECO:0000313" key="4">
    <source>
        <dbReference type="EMBL" id="DAD41977.1"/>
    </source>
</evidence>
<sequence length="145" mass="15785">MAQDFLHSGPDNGEEESSSYKNALSSNRDCEYNSNPSSITEQRAESTSDELVSDPIDLIDSRRANLEAHLSRIKKNHEQILARMAKIEDKLKQILLLVDKATAAKTPLGGLLKGVDVVNPISSSASPVSEAATDIRMSRVKTFAS</sequence>
<evidence type="ECO:0000313" key="5">
    <source>
        <dbReference type="Proteomes" id="UP000607653"/>
    </source>
</evidence>
<name>A0A822ZAN9_NELNU</name>
<dbReference type="EMBL" id="DUZY01000001">
    <property type="protein sequence ID" value="DAD19733.1"/>
    <property type="molecule type" value="Genomic_DNA"/>
</dbReference>
<keyword evidence="1" id="KW-0175">Coiled coil</keyword>
<keyword evidence="5" id="KW-1185">Reference proteome</keyword>
<reference evidence="4 5" key="1">
    <citation type="journal article" date="2020" name="Mol. Biol. Evol.">
        <title>Distinct Expression and Methylation Patterns for Genes with Different Fates following a Single Whole-Genome Duplication in Flowering Plants.</title>
        <authorList>
            <person name="Shi T."/>
            <person name="Rahmani R.S."/>
            <person name="Gugger P.F."/>
            <person name="Wang M."/>
            <person name="Li H."/>
            <person name="Zhang Y."/>
            <person name="Li Z."/>
            <person name="Wang Q."/>
            <person name="Van de Peer Y."/>
            <person name="Marchal K."/>
            <person name="Chen J."/>
        </authorList>
    </citation>
    <scope>NUCLEOTIDE SEQUENCE [LARGE SCALE GENOMIC DNA]</scope>
    <source>
        <tissue evidence="4">Leaf</tissue>
    </source>
</reference>